<accession>A0A381WCI0</accession>
<feature type="non-terminal residue" evidence="1">
    <location>
        <position position="1"/>
    </location>
</feature>
<dbReference type="EMBL" id="UINC01011359">
    <property type="protein sequence ID" value="SVA50174.1"/>
    <property type="molecule type" value="Genomic_DNA"/>
</dbReference>
<reference evidence="1" key="1">
    <citation type="submission" date="2018-05" db="EMBL/GenBank/DDBJ databases">
        <authorList>
            <person name="Lanie J.A."/>
            <person name="Ng W.-L."/>
            <person name="Kazmierczak K.M."/>
            <person name="Andrzejewski T.M."/>
            <person name="Davidsen T.M."/>
            <person name="Wayne K.J."/>
            <person name="Tettelin H."/>
            <person name="Glass J.I."/>
            <person name="Rusch D."/>
            <person name="Podicherti R."/>
            <person name="Tsui H.-C.T."/>
            <person name="Winkler M.E."/>
        </authorList>
    </citation>
    <scope>NUCLEOTIDE SEQUENCE</scope>
</reference>
<dbReference type="AlphaFoldDB" id="A0A381WCI0"/>
<organism evidence="1">
    <name type="scientific">marine metagenome</name>
    <dbReference type="NCBI Taxonomy" id="408172"/>
    <lineage>
        <taxon>unclassified sequences</taxon>
        <taxon>metagenomes</taxon>
        <taxon>ecological metagenomes</taxon>
    </lineage>
</organism>
<feature type="non-terminal residue" evidence="1">
    <location>
        <position position="46"/>
    </location>
</feature>
<proteinExistence type="predicted"/>
<name>A0A381WCI0_9ZZZZ</name>
<protein>
    <submittedName>
        <fullName evidence="1">Uncharacterized protein</fullName>
    </submittedName>
</protein>
<evidence type="ECO:0000313" key="1">
    <source>
        <dbReference type="EMBL" id="SVA50174.1"/>
    </source>
</evidence>
<sequence length="46" mass="5318">LLWWAGDQQLCVRSLDRSSRGYLLLDLRRESGLLRVIEAGDSEEEI</sequence>
<gene>
    <name evidence="1" type="ORF">METZ01_LOCUS103028</name>
</gene>